<protein>
    <submittedName>
        <fullName evidence="1">Uncharacterized protein</fullName>
    </submittedName>
</protein>
<comment type="caution">
    <text evidence="1">The sequence shown here is derived from an EMBL/GenBank/DDBJ whole genome shotgun (WGS) entry which is preliminary data.</text>
</comment>
<dbReference type="PANTHER" id="PTHR46371">
    <property type="entry name" value="OS04G0464100 PROTEIN"/>
    <property type="match status" value="1"/>
</dbReference>
<dbReference type="Proteomes" id="UP001630127">
    <property type="component" value="Unassembled WGS sequence"/>
</dbReference>
<dbReference type="EMBL" id="JBJUIK010000015">
    <property type="protein sequence ID" value="KAL3502941.1"/>
    <property type="molecule type" value="Genomic_DNA"/>
</dbReference>
<name>A0ABD2Y602_9GENT</name>
<dbReference type="InterPro" id="IPR044296">
    <property type="entry name" value="HIPP46"/>
</dbReference>
<organism evidence="1 2">
    <name type="scientific">Cinchona calisaya</name>
    <dbReference type="NCBI Taxonomy" id="153742"/>
    <lineage>
        <taxon>Eukaryota</taxon>
        <taxon>Viridiplantae</taxon>
        <taxon>Streptophyta</taxon>
        <taxon>Embryophyta</taxon>
        <taxon>Tracheophyta</taxon>
        <taxon>Spermatophyta</taxon>
        <taxon>Magnoliopsida</taxon>
        <taxon>eudicotyledons</taxon>
        <taxon>Gunneridae</taxon>
        <taxon>Pentapetalae</taxon>
        <taxon>asterids</taxon>
        <taxon>lamiids</taxon>
        <taxon>Gentianales</taxon>
        <taxon>Rubiaceae</taxon>
        <taxon>Cinchonoideae</taxon>
        <taxon>Cinchoneae</taxon>
        <taxon>Cinchona</taxon>
    </lineage>
</organism>
<accession>A0ABD2Y602</accession>
<proteinExistence type="predicted"/>
<gene>
    <name evidence="1" type="ORF">ACH5RR_037390</name>
</gene>
<keyword evidence="2" id="KW-1185">Reference proteome</keyword>
<sequence length="189" mass="20807">MKQKVVIEVYMKDQKSRIKALKTIVGQSGVESTALQGQEKNQIEVIGDGIDAVVLTTLLRKNVGRAVLLSVSPIGDKKEGDAKDGEKEPQVITWYAHPHIYSGGVPNYHFCQVGDSYSDAPLLHHHVIFEPYSSGESSKVQAKEGWRFARSSNGDRGSGVRCLRNYLLTNPMGTRLEREAIAGAKRGEQ</sequence>
<dbReference type="AlphaFoldDB" id="A0ABD2Y602"/>
<evidence type="ECO:0000313" key="1">
    <source>
        <dbReference type="EMBL" id="KAL3502941.1"/>
    </source>
</evidence>
<evidence type="ECO:0000313" key="2">
    <source>
        <dbReference type="Proteomes" id="UP001630127"/>
    </source>
</evidence>
<dbReference type="Gene3D" id="3.30.70.100">
    <property type="match status" value="1"/>
</dbReference>
<reference evidence="1 2" key="1">
    <citation type="submission" date="2024-11" db="EMBL/GenBank/DDBJ databases">
        <title>A near-complete genome assembly of Cinchona calisaya.</title>
        <authorList>
            <person name="Lian D.C."/>
            <person name="Zhao X.W."/>
            <person name="Wei L."/>
        </authorList>
    </citation>
    <scope>NUCLEOTIDE SEQUENCE [LARGE SCALE GENOMIC DNA]</scope>
    <source>
        <tissue evidence="1">Nenye</tissue>
    </source>
</reference>